<keyword evidence="8" id="KW-1185">Reference proteome</keyword>
<dbReference type="PANTHER" id="PTHR47636:SF1">
    <property type="entry name" value="TRANSCRIPTIONAL REGULATORY PROTEIN RCO1"/>
    <property type="match status" value="1"/>
</dbReference>
<evidence type="ECO:0000256" key="1">
    <source>
        <dbReference type="ARBA" id="ARBA00022723"/>
    </source>
</evidence>
<comment type="caution">
    <text evidence="7">The sequence shown here is derived from an EMBL/GenBank/DDBJ whole genome shotgun (WGS) entry which is preliminary data.</text>
</comment>
<feature type="compositionally biased region" description="Basic and acidic residues" evidence="5">
    <location>
        <begin position="864"/>
        <end position="874"/>
    </location>
</feature>
<feature type="domain" description="PHD-type" evidence="6">
    <location>
        <begin position="443"/>
        <end position="492"/>
    </location>
</feature>
<evidence type="ECO:0000313" key="8">
    <source>
        <dbReference type="Proteomes" id="UP000266188"/>
    </source>
</evidence>
<dbReference type="InterPro" id="IPR011011">
    <property type="entry name" value="Znf_FYVE_PHD"/>
</dbReference>
<feature type="region of interest" description="Disordered" evidence="5">
    <location>
        <begin position="1"/>
        <end position="106"/>
    </location>
</feature>
<feature type="compositionally biased region" description="Basic and acidic residues" evidence="5">
    <location>
        <begin position="396"/>
        <end position="405"/>
    </location>
</feature>
<reference evidence="8" key="1">
    <citation type="submission" date="2017-02" db="EMBL/GenBank/DDBJ databases">
        <authorList>
            <person name="Tafer H."/>
            <person name="Lopandic K."/>
        </authorList>
    </citation>
    <scope>NUCLEOTIDE SEQUENCE [LARGE SCALE GENOMIC DNA]</scope>
    <source>
        <strain evidence="8">CBS 366.77</strain>
    </source>
</reference>
<evidence type="ECO:0000313" key="7">
    <source>
        <dbReference type="EMBL" id="RJE21753.1"/>
    </source>
</evidence>
<feature type="compositionally biased region" description="Low complexity" evidence="5">
    <location>
        <begin position="536"/>
        <end position="548"/>
    </location>
</feature>
<protein>
    <submittedName>
        <fullName evidence="7">PHD finger domain protein</fullName>
    </submittedName>
</protein>
<dbReference type="SUPFAM" id="SSF57903">
    <property type="entry name" value="FYVE/PHD zinc finger"/>
    <property type="match status" value="2"/>
</dbReference>
<dbReference type="GO" id="GO:0032221">
    <property type="term" value="C:Rpd3S complex"/>
    <property type="evidence" value="ECO:0007669"/>
    <property type="project" value="TreeGrafter"/>
</dbReference>
<evidence type="ECO:0000259" key="6">
    <source>
        <dbReference type="PROSITE" id="PS50016"/>
    </source>
</evidence>
<dbReference type="STRING" id="2070753.A0A3A2ZHJ0"/>
<organism evidence="7 8">
    <name type="scientific">Aspergillus sclerotialis</name>
    <dbReference type="NCBI Taxonomy" id="2070753"/>
    <lineage>
        <taxon>Eukaryota</taxon>
        <taxon>Fungi</taxon>
        <taxon>Dikarya</taxon>
        <taxon>Ascomycota</taxon>
        <taxon>Pezizomycotina</taxon>
        <taxon>Eurotiomycetes</taxon>
        <taxon>Eurotiomycetidae</taxon>
        <taxon>Eurotiales</taxon>
        <taxon>Aspergillaceae</taxon>
        <taxon>Aspergillus</taxon>
        <taxon>Aspergillus subgen. Polypaecilum</taxon>
    </lineage>
</organism>
<dbReference type="CDD" id="cd15534">
    <property type="entry name" value="PHD2_PHF12_Rco1"/>
    <property type="match status" value="1"/>
</dbReference>
<accession>A0A3A2ZHJ0</accession>
<dbReference type="AlphaFoldDB" id="A0A3A2ZHJ0"/>
<feature type="compositionally biased region" description="Polar residues" evidence="5">
    <location>
        <begin position="45"/>
        <end position="59"/>
    </location>
</feature>
<dbReference type="Gene3D" id="3.30.40.10">
    <property type="entry name" value="Zinc/RING finger domain, C3HC4 (zinc finger)"/>
    <property type="match status" value="2"/>
</dbReference>
<dbReference type="EMBL" id="MVGC01000207">
    <property type="protein sequence ID" value="RJE21753.1"/>
    <property type="molecule type" value="Genomic_DNA"/>
</dbReference>
<feature type="region of interest" description="Disordered" evidence="5">
    <location>
        <begin position="270"/>
        <end position="350"/>
    </location>
</feature>
<dbReference type="PROSITE" id="PS01359">
    <property type="entry name" value="ZF_PHD_1"/>
    <property type="match status" value="1"/>
</dbReference>
<dbReference type="InterPro" id="IPR013083">
    <property type="entry name" value="Znf_RING/FYVE/PHD"/>
</dbReference>
<feature type="region of interest" description="Disordered" evidence="5">
    <location>
        <begin position="370"/>
        <end position="444"/>
    </location>
</feature>
<evidence type="ECO:0000256" key="5">
    <source>
        <dbReference type="SAM" id="MobiDB-lite"/>
    </source>
</evidence>
<dbReference type="InterPro" id="IPR001965">
    <property type="entry name" value="Znf_PHD"/>
</dbReference>
<proteinExistence type="predicted"/>
<feature type="compositionally biased region" description="Polar residues" evidence="5">
    <location>
        <begin position="372"/>
        <end position="394"/>
    </location>
</feature>
<dbReference type="InterPro" id="IPR052819">
    <property type="entry name" value="Chromatin_regulatory_protein"/>
</dbReference>
<dbReference type="OrthoDB" id="5876363at2759"/>
<dbReference type="GO" id="GO:0008270">
    <property type="term" value="F:zinc ion binding"/>
    <property type="evidence" value="ECO:0007669"/>
    <property type="project" value="UniProtKB-KW"/>
</dbReference>
<dbReference type="Pfam" id="PF00628">
    <property type="entry name" value="PHD"/>
    <property type="match status" value="2"/>
</dbReference>
<dbReference type="PANTHER" id="PTHR47636">
    <property type="entry name" value="TRANSCRIPTIONAL REGULATORY PROTEIN RCO1"/>
    <property type="match status" value="1"/>
</dbReference>
<feature type="region of interest" description="Disordered" evidence="5">
    <location>
        <begin position="525"/>
        <end position="551"/>
    </location>
</feature>
<dbReference type="PROSITE" id="PS50016">
    <property type="entry name" value="ZF_PHD_2"/>
    <property type="match status" value="1"/>
</dbReference>
<dbReference type="GO" id="GO:0006357">
    <property type="term" value="P:regulation of transcription by RNA polymerase II"/>
    <property type="evidence" value="ECO:0007669"/>
    <property type="project" value="TreeGrafter"/>
</dbReference>
<dbReference type="Proteomes" id="UP000266188">
    <property type="component" value="Unassembled WGS sequence"/>
</dbReference>
<feature type="compositionally biased region" description="Low complexity" evidence="5">
    <location>
        <begin position="283"/>
        <end position="293"/>
    </location>
</feature>
<feature type="compositionally biased region" description="Polar residues" evidence="5">
    <location>
        <begin position="7"/>
        <end position="32"/>
    </location>
</feature>
<keyword evidence="3" id="KW-0862">Zinc</keyword>
<evidence type="ECO:0000256" key="4">
    <source>
        <dbReference type="PROSITE-ProRule" id="PRU00146"/>
    </source>
</evidence>
<evidence type="ECO:0000256" key="3">
    <source>
        <dbReference type="ARBA" id="ARBA00022833"/>
    </source>
</evidence>
<dbReference type="SMART" id="SM00249">
    <property type="entry name" value="PHD"/>
    <property type="match status" value="2"/>
</dbReference>
<dbReference type="CDD" id="cd15532">
    <property type="entry name" value="PHD2_CHD_II"/>
    <property type="match status" value="1"/>
</dbReference>
<keyword evidence="2 4" id="KW-0863">Zinc-finger</keyword>
<sequence length="888" mass="98296">MPPKLRSGSSVKSHKTTSQIAPSVTESPSISKISRPMAPRKRQSTRAVTNTGSARTTRSADAANSRASPAREADRPESLVAQSDYHEPRMRVEAPSYSDTPWCGTSQPTNSYLRTMKPLGSTPSDADLGPAKKKMKKTADQVQTDETAAVAAAAEADAAEVDAAATPVLDFDQLLADMVALPLPTSTDLNVDEIKAGLEEVLALAVETKNVAVAKGLLRLWELSSEDPFVLHILNSVLQDEVGPHEMTAFQLLVNAAWSEIRIKEANSVSAANTNKVRRRSHSTTSSLSSAKSLDVETFAPEIVPGQDDGAKNGEESTRNTREEKNSDHPDGLAETTGSQKHPREDDTEEEIAAKRRRLQKSLPEIVVLESNVRSSTASHTTSPTNSVRSSPAPENTRKRTKETGEVQGSRKRRRISAKDKAKEKQSDPDSDAASKTDSDYHDDSCHECGGAGDLILCDDCPRSFHFLCVDPPILSKQPPAGEWLCPRCRASRLMSQYTDKLNKMSRKDFALPVKLRNHFTDARSGERGAYEDTAPIPRFTGRPPRGTRTADYDDETLLRTYERVNGVERPILCFNCGRAADGVRPTIACDYCPLSFHLDCLDPPKARPPFQVGNSERSRQNWMCPNHSYNSLFWFSRDEEGKGVSGRIRRPRNPRIIDVDVLPDEEEVEREANNTDDGILYRVRESGLVGDFVEMSKRFVFSFHPIHFITRRYLTSTSENYHTALEKEYAERYFNYTKSKYDEIFNKAVAYYSSLNKSTTIESEPAAQTIANSRSTPDREAVANLVAFAQQSTSSASDDLATTEQPEQSNNINLLVDQLKASAPDFPHPEDELTALTNLEKLVKGRIHALKIHIRDENANVRIRQDPVNHGDNDDVQDGNAGRDEGA</sequence>
<evidence type="ECO:0000256" key="2">
    <source>
        <dbReference type="ARBA" id="ARBA00022771"/>
    </source>
</evidence>
<dbReference type="InterPro" id="IPR019787">
    <property type="entry name" value="Znf_PHD-finger"/>
</dbReference>
<dbReference type="InterPro" id="IPR019786">
    <property type="entry name" value="Zinc_finger_PHD-type_CS"/>
</dbReference>
<keyword evidence="1" id="KW-0479">Metal-binding</keyword>
<feature type="compositionally biased region" description="Polar residues" evidence="5">
    <location>
        <begin position="97"/>
        <end position="106"/>
    </location>
</feature>
<feature type="compositionally biased region" description="Basic and acidic residues" evidence="5">
    <location>
        <begin position="309"/>
        <end position="332"/>
    </location>
</feature>
<feature type="region of interest" description="Disordered" evidence="5">
    <location>
        <begin position="864"/>
        <end position="888"/>
    </location>
</feature>
<feature type="compositionally biased region" description="Basic and acidic residues" evidence="5">
    <location>
        <begin position="417"/>
        <end position="444"/>
    </location>
</feature>
<gene>
    <name evidence="7" type="ORF">PHISCL_05901</name>
</gene>
<name>A0A3A2ZHJ0_9EURO</name>